<gene>
    <name evidence="3" type="ORF">FHR90_003092</name>
    <name evidence="4" type="ORF">HUK83_01195</name>
</gene>
<keyword evidence="5" id="KW-1185">Reference proteome</keyword>
<reference evidence="3 5" key="2">
    <citation type="submission" date="2020-08" db="EMBL/GenBank/DDBJ databases">
        <title>Genomic Encyclopedia of Type Strains, Phase III (KMG-III): the genomes of soil and plant-associated and newly described type strains.</title>
        <authorList>
            <person name="Whitman W."/>
        </authorList>
    </citation>
    <scope>NUCLEOTIDE SEQUENCE [LARGE SCALE GENOMIC DNA]</scope>
    <source>
        <strain evidence="3 5">CECT 8088</strain>
    </source>
</reference>
<dbReference type="AlphaFoldDB" id="A0A850NJ84"/>
<dbReference type="Proteomes" id="UP000557688">
    <property type="component" value="Unassembled WGS sequence"/>
</dbReference>
<reference evidence="4 6" key="1">
    <citation type="submission" date="2020-06" db="EMBL/GenBank/DDBJ databases">
        <title>Description of novel acetic acid bacteria.</title>
        <authorList>
            <person name="Sombolestani A."/>
        </authorList>
    </citation>
    <scope>NUCLEOTIDE SEQUENCE [LARGE SCALE GENOMIC DNA]</scope>
    <source>
        <strain evidence="4 6">LMG 26838</strain>
    </source>
</reference>
<dbReference type="InterPro" id="IPR014158">
    <property type="entry name" value="T4SS_VirB5"/>
</dbReference>
<protein>
    <submittedName>
        <fullName evidence="4">Uncharacterized protein</fullName>
    </submittedName>
</protein>
<evidence type="ECO:0000313" key="4">
    <source>
        <dbReference type="EMBL" id="NVN28964.1"/>
    </source>
</evidence>
<feature type="chain" id="PRO_5036241463" evidence="2">
    <location>
        <begin position="23"/>
        <end position="229"/>
    </location>
</feature>
<feature type="signal peptide" evidence="2">
    <location>
        <begin position="1"/>
        <end position="22"/>
    </location>
</feature>
<dbReference type="Pfam" id="PF07996">
    <property type="entry name" value="T4SS"/>
    <property type="match status" value="1"/>
</dbReference>
<dbReference type="SUPFAM" id="SSF101082">
    <property type="entry name" value="Typo IV secretion system protein TraC"/>
    <property type="match status" value="1"/>
</dbReference>
<accession>A0A850NJ84</accession>
<evidence type="ECO:0000256" key="2">
    <source>
        <dbReference type="SAM" id="SignalP"/>
    </source>
</evidence>
<dbReference type="InterPro" id="IPR023220">
    <property type="entry name" value="T4SS_VirB5-domain"/>
</dbReference>
<sequence length="229" mass="24283">MKKTVIATMMVTSLIAPIAVRAQGAMAVVDMKAILQDAKEFKSEIDDLDSQAKSLKDTYSMFTNASNIQSLLPDLNGSALTQPMPQANELVGSILGQTGLTPSGQQFFSANSATLPTGNDTMSQLLRQRAISISNMQGFATTQIASIDERLNDLHEMQLAVDQATDIKQLEAVHARINIENQAIQTQAAQAQSLQAMAAAQAQAQELAGEAKAHSDAQAAAAAMPAEIQ</sequence>
<evidence type="ECO:0000313" key="6">
    <source>
        <dbReference type="Proteomes" id="UP000565205"/>
    </source>
</evidence>
<evidence type="ECO:0000313" key="5">
    <source>
        <dbReference type="Proteomes" id="UP000557688"/>
    </source>
</evidence>
<name>A0A850NJ84_9PROT</name>
<keyword evidence="1" id="KW-0175">Coiled coil</keyword>
<organism evidence="4 6">
    <name type="scientific">Endobacter medicaginis</name>
    <dbReference type="NCBI Taxonomy" id="1181271"/>
    <lineage>
        <taxon>Bacteria</taxon>
        <taxon>Pseudomonadati</taxon>
        <taxon>Pseudomonadota</taxon>
        <taxon>Alphaproteobacteria</taxon>
        <taxon>Acetobacterales</taxon>
        <taxon>Acetobacteraceae</taxon>
        <taxon>Endobacter</taxon>
    </lineage>
</organism>
<dbReference type="EMBL" id="JABXXQ010000007">
    <property type="protein sequence ID" value="NVN28964.1"/>
    <property type="molecule type" value="Genomic_DNA"/>
</dbReference>
<feature type="coiled-coil region" evidence="1">
    <location>
        <begin position="31"/>
        <end position="58"/>
    </location>
</feature>
<comment type="caution">
    <text evidence="4">The sequence shown here is derived from an EMBL/GenBank/DDBJ whole genome shotgun (WGS) entry which is preliminary data.</text>
</comment>
<evidence type="ECO:0000313" key="3">
    <source>
        <dbReference type="EMBL" id="MBB3175238.1"/>
    </source>
</evidence>
<feature type="coiled-coil region" evidence="1">
    <location>
        <begin position="167"/>
        <end position="217"/>
    </location>
</feature>
<dbReference type="Proteomes" id="UP000565205">
    <property type="component" value="Unassembled WGS sequence"/>
</dbReference>
<dbReference type="Gene3D" id="1.20.58.430">
    <property type="entry name" value="Type IV secretion system, VirB5-domain"/>
    <property type="match status" value="1"/>
</dbReference>
<dbReference type="EMBL" id="JACHXV010000022">
    <property type="protein sequence ID" value="MBB3175238.1"/>
    <property type="molecule type" value="Genomic_DNA"/>
</dbReference>
<dbReference type="RefSeq" id="WP_176621698.1">
    <property type="nucleotide sequence ID" value="NZ_JABXXQ010000007.1"/>
</dbReference>
<keyword evidence="2" id="KW-0732">Signal</keyword>
<proteinExistence type="predicted"/>
<evidence type="ECO:0000256" key="1">
    <source>
        <dbReference type="SAM" id="Coils"/>
    </source>
</evidence>